<feature type="transmembrane region" description="Helical" evidence="1">
    <location>
        <begin position="103"/>
        <end position="125"/>
    </location>
</feature>
<feature type="transmembrane region" description="Helical" evidence="1">
    <location>
        <begin position="251"/>
        <end position="273"/>
    </location>
</feature>
<feature type="transmembrane region" description="Helical" evidence="1">
    <location>
        <begin position="7"/>
        <end position="26"/>
    </location>
</feature>
<accession>A0A1J5SKJ8</accession>
<feature type="transmembrane region" description="Helical" evidence="1">
    <location>
        <begin position="38"/>
        <end position="58"/>
    </location>
</feature>
<sequence>MLSKIGVLLNRIMMSTLLTVVIWLGWKVAHGHYYKSGIGLGYNLGLAGGLMMLTLLLYSLRKHLKFMQGLGKLKHWFRIHMILGVLGPTLVIFHTTFRTGSVNAAVALYCMLLVAGSGLVGRFVYTRIHKGLYGSRSTLKSAREELAGSTGDVKSRLHFFPKVQEWIDAFEHEALEGQRGFIAGIWFFLSFDIRRMLLVRRCHANIHEVLASSVRGSASAIAKEATQLVGEYLLQIQTVAQFKKFEQIFSAWHVLHLPFMYMMVATAIFHVIWVHMY</sequence>
<comment type="caution">
    <text evidence="2">The sequence shown here is derived from an EMBL/GenBank/DDBJ whole genome shotgun (WGS) entry which is preliminary data.</text>
</comment>
<evidence type="ECO:0000256" key="1">
    <source>
        <dbReference type="SAM" id="Phobius"/>
    </source>
</evidence>
<protein>
    <submittedName>
        <fullName evidence="2">Uncharacterized protein</fullName>
    </submittedName>
</protein>
<name>A0A1J5SKJ8_9ZZZZ</name>
<evidence type="ECO:0000313" key="2">
    <source>
        <dbReference type="EMBL" id="OIR04637.1"/>
    </source>
</evidence>
<proteinExistence type="predicted"/>
<keyword evidence="1" id="KW-0472">Membrane</keyword>
<organism evidence="2">
    <name type="scientific">mine drainage metagenome</name>
    <dbReference type="NCBI Taxonomy" id="410659"/>
    <lineage>
        <taxon>unclassified sequences</taxon>
        <taxon>metagenomes</taxon>
        <taxon>ecological metagenomes</taxon>
    </lineage>
</organism>
<feature type="transmembrane region" description="Helical" evidence="1">
    <location>
        <begin position="79"/>
        <end position="97"/>
    </location>
</feature>
<keyword evidence="1" id="KW-1133">Transmembrane helix</keyword>
<dbReference type="EMBL" id="MLJW01000056">
    <property type="protein sequence ID" value="OIR04637.1"/>
    <property type="molecule type" value="Genomic_DNA"/>
</dbReference>
<reference evidence="2" key="1">
    <citation type="submission" date="2016-10" db="EMBL/GenBank/DDBJ databases">
        <title>Sequence of Gallionella enrichment culture.</title>
        <authorList>
            <person name="Poehlein A."/>
            <person name="Muehling M."/>
            <person name="Daniel R."/>
        </authorList>
    </citation>
    <scope>NUCLEOTIDE SEQUENCE</scope>
</reference>
<dbReference type="AlphaFoldDB" id="A0A1J5SKJ8"/>
<keyword evidence="1" id="KW-0812">Transmembrane</keyword>
<gene>
    <name evidence="2" type="ORF">GALL_133070</name>
</gene>